<protein>
    <submittedName>
        <fullName evidence="13">Metallopeptidase, putative</fullName>
    </submittedName>
</protein>
<reference evidence="14" key="1">
    <citation type="submission" date="2015-09" db="EMBL/GenBank/DDBJ databases">
        <authorList>
            <consortium name="Pathogen Informatics"/>
        </authorList>
    </citation>
    <scope>NUCLEOTIDE SEQUENCE [LARGE SCALE GENOMIC DNA]</scope>
    <source>
        <strain evidence="14">Lake Konstanz</strain>
    </source>
</reference>
<evidence type="ECO:0000256" key="11">
    <source>
        <dbReference type="SAM" id="SignalP"/>
    </source>
</evidence>
<dbReference type="SUPFAM" id="SSF55486">
    <property type="entry name" value="Metalloproteases ('zincins'), catalytic domain"/>
    <property type="match status" value="1"/>
</dbReference>
<feature type="signal peptide" evidence="11">
    <location>
        <begin position="1"/>
        <end position="25"/>
    </location>
</feature>
<sequence length="499" mass="55469">MLRMTSITMMLSVMLMTHCVQYSQASLLPHPRRPPLPPLSHRKQGAVQEHRVAGTAAAFSNASRRADSEILCLDAFGKRCELCCGPALDGQCCEVVAQSPLFPSDVATITFTVRFTLIVDDTNSRNWSLESDDVRGQLRVLNDEFEASGSRFRFQLPTSFNTSNRNESHSASIPAAPVQVIRSTLLSRSCVTDSCYDNPTSCPFYALVLPAVNSTPHLDINVIVCDIHYDGESQFPWATRDETSNMQYIQIRYNAFFNKGSGSPRDGGKTLVHEMGHYFGLLHTFDGDCAGSGDFVADTPPAARAANPKNGCDVVDGPEVCSSIQKQQQLRPDTSNFMDYAADHCMIRFTPGQLRRMEQATIKYRPYLVNNATGTIMTLAKDDEGHSATNSSTTAFAIWDREWWSSTSGSNVRALVLIAIYFLMGVVASVLVTRTARRRYRPMPSHALGGEGGDNVANEERSGDDAHDELEDDDGAHRPSFPWAPKWLRRHYRRRPRRT</sequence>
<dbReference type="InterPro" id="IPR008754">
    <property type="entry name" value="Peptidase_M43"/>
</dbReference>
<dbReference type="VEuPathDB" id="TriTrypDB:BSAL_51250"/>
<feature type="chain" id="PRO_5006621421" evidence="11">
    <location>
        <begin position="26"/>
        <end position="499"/>
    </location>
</feature>
<keyword evidence="8" id="KW-1015">Disulfide bond</keyword>
<keyword evidence="10" id="KW-1133">Transmembrane helix</keyword>
<dbReference type="GO" id="GO:0008237">
    <property type="term" value="F:metallopeptidase activity"/>
    <property type="evidence" value="ECO:0007669"/>
    <property type="project" value="UniProtKB-KW"/>
</dbReference>
<keyword evidence="14" id="KW-1185">Reference proteome</keyword>
<dbReference type="GO" id="GO:0006508">
    <property type="term" value="P:proteolysis"/>
    <property type="evidence" value="ECO:0007669"/>
    <property type="project" value="UniProtKB-KW"/>
</dbReference>
<evidence type="ECO:0000313" key="14">
    <source>
        <dbReference type="Proteomes" id="UP000051952"/>
    </source>
</evidence>
<dbReference type="OrthoDB" id="536211at2759"/>
<dbReference type="Gene3D" id="3.40.390.10">
    <property type="entry name" value="Collagenase (Catalytic Domain)"/>
    <property type="match status" value="1"/>
</dbReference>
<evidence type="ECO:0000256" key="9">
    <source>
        <dbReference type="SAM" id="MobiDB-lite"/>
    </source>
</evidence>
<accession>A0A0S4IL92</accession>
<keyword evidence="10" id="KW-0812">Transmembrane</keyword>
<evidence type="ECO:0000256" key="8">
    <source>
        <dbReference type="ARBA" id="ARBA00023157"/>
    </source>
</evidence>
<keyword evidence="6" id="KW-0862">Zinc</keyword>
<dbReference type="PANTHER" id="PTHR47466">
    <property type="match status" value="1"/>
</dbReference>
<keyword evidence="3" id="KW-0479">Metal-binding</keyword>
<evidence type="ECO:0000313" key="13">
    <source>
        <dbReference type="EMBL" id="CUE66557.1"/>
    </source>
</evidence>
<comment type="similarity">
    <text evidence="1">Belongs to the peptidase M43B family.</text>
</comment>
<dbReference type="PANTHER" id="PTHR47466:SF1">
    <property type="entry name" value="METALLOPROTEASE MEP1 (AFU_ORTHOLOGUE AFUA_1G07730)-RELATED"/>
    <property type="match status" value="1"/>
</dbReference>
<gene>
    <name evidence="13" type="ORF">BSAL_51250</name>
</gene>
<dbReference type="GO" id="GO:0046872">
    <property type="term" value="F:metal ion binding"/>
    <property type="evidence" value="ECO:0007669"/>
    <property type="project" value="UniProtKB-KW"/>
</dbReference>
<feature type="transmembrane region" description="Helical" evidence="10">
    <location>
        <begin position="414"/>
        <end position="433"/>
    </location>
</feature>
<keyword evidence="2" id="KW-0645">Protease</keyword>
<evidence type="ECO:0000256" key="6">
    <source>
        <dbReference type="ARBA" id="ARBA00022833"/>
    </source>
</evidence>
<keyword evidence="7" id="KW-0482">Metalloprotease</keyword>
<evidence type="ECO:0000259" key="12">
    <source>
        <dbReference type="Pfam" id="PF05572"/>
    </source>
</evidence>
<feature type="domain" description="Peptidase M43 pregnancy-associated plasma-A" evidence="12">
    <location>
        <begin position="221"/>
        <end position="360"/>
    </location>
</feature>
<keyword evidence="4 11" id="KW-0732">Signal</keyword>
<evidence type="ECO:0000256" key="1">
    <source>
        <dbReference type="ARBA" id="ARBA00008721"/>
    </source>
</evidence>
<organism evidence="13 14">
    <name type="scientific">Bodo saltans</name>
    <name type="common">Flagellated protozoan</name>
    <dbReference type="NCBI Taxonomy" id="75058"/>
    <lineage>
        <taxon>Eukaryota</taxon>
        <taxon>Discoba</taxon>
        <taxon>Euglenozoa</taxon>
        <taxon>Kinetoplastea</taxon>
        <taxon>Metakinetoplastina</taxon>
        <taxon>Eubodonida</taxon>
        <taxon>Bodonidae</taxon>
        <taxon>Bodo</taxon>
    </lineage>
</organism>
<evidence type="ECO:0000256" key="4">
    <source>
        <dbReference type="ARBA" id="ARBA00022729"/>
    </source>
</evidence>
<proteinExistence type="inferred from homology"/>
<feature type="region of interest" description="Disordered" evidence="9">
    <location>
        <begin position="442"/>
        <end position="482"/>
    </location>
</feature>
<dbReference type="InterPro" id="IPR024079">
    <property type="entry name" value="MetalloPept_cat_dom_sf"/>
</dbReference>
<evidence type="ECO:0000256" key="3">
    <source>
        <dbReference type="ARBA" id="ARBA00022723"/>
    </source>
</evidence>
<keyword evidence="10" id="KW-0472">Membrane</keyword>
<evidence type="ECO:0000256" key="10">
    <source>
        <dbReference type="SAM" id="Phobius"/>
    </source>
</evidence>
<dbReference type="Proteomes" id="UP000051952">
    <property type="component" value="Unassembled WGS sequence"/>
</dbReference>
<evidence type="ECO:0000256" key="7">
    <source>
        <dbReference type="ARBA" id="ARBA00023049"/>
    </source>
</evidence>
<dbReference type="Pfam" id="PF05572">
    <property type="entry name" value="Peptidase_M43"/>
    <property type="match status" value="1"/>
</dbReference>
<dbReference type="EMBL" id="CYKH01000057">
    <property type="protein sequence ID" value="CUE66557.1"/>
    <property type="molecule type" value="Genomic_DNA"/>
</dbReference>
<keyword evidence="5" id="KW-0378">Hydrolase</keyword>
<evidence type="ECO:0000256" key="2">
    <source>
        <dbReference type="ARBA" id="ARBA00022670"/>
    </source>
</evidence>
<evidence type="ECO:0000256" key="5">
    <source>
        <dbReference type="ARBA" id="ARBA00022801"/>
    </source>
</evidence>
<name>A0A0S4IL92_BODSA</name>
<dbReference type="AlphaFoldDB" id="A0A0S4IL92"/>